<evidence type="ECO:0000256" key="2">
    <source>
        <dbReference type="ARBA" id="ARBA00023125"/>
    </source>
</evidence>
<dbReference type="OrthoDB" id="5598268at2759"/>
<evidence type="ECO:0008006" key="10">
    <source>
        <dbReference type="Google" id="ProtNLM"/>
    </source>
</evidence>
<proteinExistence type="predicted"/>
<dbReference type="RefSeq" id="XP_003668204.1">
    <property type="nucleotide sequence ID" value="XM_003668156.1"/>
</dbReference>
<feature type="compositionally biased region" description="Acidic residues" evidence="5">
    <location>
        <begin position="574"/>
        <end position="588"/>
    </location>
</feature>
<dbReference type="eggNOG" id="KOG2473">
    <property type="taxonomic scope" value="Eukaryota"/>
</dbReference>
<dbReference type="PANTHER" id="PTHR13230:SF5">
    <property type="entry name" value="GENERAL TRANSCRIPTION FACTOR 3C POLYPEPTIDE 5"/>
    <property type="match status" value="1"/>
</dbReference>
<dbReference type="Gene3D" id="3.30.200.160">
    <property type="entry name" value="TFIIIC, subcomplex tauA, subunit Sfc1, barrel domain"/>
    <property type="match status" value="1"/>
</dbReference>
<dbReference type="STRING" id="1071378.G0W573"/>
<evidence type="ECO:0000259" key="6">
    <source>
        <dbReference type="Pfam" id="PF09734"/>
    </source>
</evidence>
<comment type="subcellular location">
    <subcellularLocation>
        <location evidence="1">Nucleus</location>
    </subcellularLocation>
</comment>
<dbReference type="EMBL" id="HE580267">
    <property type="protein sequence ID" value="CCD22961.1"/>
    <property type="molecule type" value="Genomic_DNA"/>
</dbReference>
<organism evidence="8 9">
    <name type="scientific">Naumovozyma dairenensis (strain ATCC 10597 / BCRC 20456 / CBS 421 / NBRC 0211 / NRRL Y-12639)</name>
    <name type="common">Saccharomyces dairenensis</name>
    <dbReference type="NCBI Taxonomy" id="1071378"/>
    <lineage>
        <taxon>Eukaryota</taxon>
        <taxon>Fungi</taxon>
        <taxon>Dikarya</taxon>
        <taxon>Ascomycota</taxon>
        <taxon>Saccharomycotina</taxon>
        <taxon>Saccharomycetes</taxon>
        <taxon>Saccharomycetales</taxon>
        <taxon>Saccharomycetaceae</taxon>
        <taxon>Naumovozyma</taxon>
    </lineage>
</organism>
<name>G0W573_NAUDC</name>
<dbReference type="InterPro" id="IPR019136">
    <property type="entry name" value="TF_IIIC_su-5_HTH"/>
</dbReference>
<dbReference type="GO" id="GO:0042791">
    <property type="term" value="P:5S class rRNA transcription by RNA polymerase III"/>
    <property type="evidence" value="ECO:0007669"/>
    <property type="project" value="EnsemblFungi"/>
</dbReference>
<dbReference type="Pfam" id="PF09734">
    <property type="entry name" value="Tau95"/>
    <property type="match status" value="1"/>
</dbReference>
<keyword evidence="4" id="KW-0539">Nucleus</keyword>
<evidence type="ECO:0000256" key="1">
    <source>
        <dbReference type="ARBA" id="ARBA00004123"/>
    </source>
</evidence>
<sequence length="664" mass="75456">MEDTNNNENNTYGVVLSESLENTNASDQQNDESTTAMAKEYTLDIPRIPSLELPLNVTSKSSSIHKAIDMCGGLSKVKEAFKEPGTVETQKGLELYLNTGKNERHADIFFNEHPITGKRVPFRDDSIILKISMPKGTLSKHNGDIQASIASLDPNDYKVTPVSIVDNTIRFREMSDFQYRLDNVSSAKEFNDSFGTLDWSSLQNFVKSVPNMDSRPYENINNLIIDRTNLSSNSDFQLPPPPKFSMVGYPFLYKYKGNPLATKKSNGDSEVKKSYIKNYQLFLHDIGPIAKIPIEPHESLQKDYKIAQETQVYPGTKSDSGFYQSLKECLSILNKLFEKRPIWVKRHIDGLIPKEIHHTLKIALALVSYRFSMGPWRNTYIKLGIDPRTSPEYGKYQTEYFKIERKLLSNPSVKKNVPSPPPLCFESNVEGDIDSRFRFDGTQVPWYLMLQIDLLIGEPNIAEVYKNAKLLTEPSELTGWFTELDLVKIRRIVKYELGCLVQGNHEFNQYKLKYFKAMKFVKESLIPGQEGTEKQSTDADGDVTMDDSDNGPNNKDTTPDEEEENDDNGVATGETDDVVLEDEEEAIEENVSITQETEKGKPPKEEDDEEEEEEGDNIIDDFDITNATFQDVMKHVSKFDPELAKKLYTNLNGLVPEEKLSQDL</sequence>
<evidence type="ECO:0000256" key="3">
    <source>
        <dbReference type="ARBA" id="ARBA00023163"/>
    </source>
</evidence>
<dbReference type="GO" id="GO:0005634">
    <property type="term" value="C:nucleus"/>
    <property type="evidence" value="ECO:0007669"/>
    <property type="project" value="UniProtKB-SubCell"/>
</dbReference>
<dbReference type="GO" id="GO:0000127">
    <property type="term" value="C:transcription factor TFIIIC complex"/>
    <property type="evidence" value="ECO:0007669"/>
    <property type="project" value="EnsemblFungi"/>
</dbReference>
<feature type="domain" description="Transcription factor IIIC subunit 5 HTH" evidence="6">
    <location>
        <begin position="238"/>
        <end position="402"/>
    </location>
</feature>
<reference evidence="8 9" key="1">
    <citation type="journal article" date="2011" name="Proc. Natl. Acad. Sci. U.S.A.">
        <title>Evolutionary erosion of yeast sex chromosomes by mating-type switching accidents.</title>
        <authorList>
            <person name="Gordon J.L."/>
            <person name="Armisen D."/>
            <person name="Proux-Wera E."/>
            <person name="Oheigeartaigh S.S."/>
            <person name="Byrne K.P."/>
            <person name="Wolfe K.H."/>
        </authorList>
    </citation>
    <scope>NUCLEOTIDE SEQUENCE [LARGE SCALE GENOMIC DNA]</scope>
    <source>
        <strain evidence="9">ATCC 10597 / BCRC 20456 / CBS 421 / NBRC 0211 / NRRL Y-12639</strain>
    </source>
</reference>
<dbReference type="GeneID" id="11494423"/>
<gene>
    <name evidence="8" type="primary">NDAI0A08070</name>
    <name evidence="8" type="ordered locus">NDAI_0A08070</name>
</gene>
<feature type="compositionally biased region" description="Acidic residues" evidence="5">
    <location>
        <begin position="539"/>
        <end position="549"/>
    </location>
</feature>
<dbReference type="HOGENOM" id="CLU_020038_0_0_1"/>
<evidence type="ECO:0000259" key="7">
    <source>
        <dbReference type="Pfam" id="PF17682"/>
    </source>
</evidence>
<keyword evidence="9" id="KW-1185">Reference proteome</keyword>
<accession>G0W573</accession>
<evidence type="ECO:0000256" key="5">
    <source>
        <dbReference type="SAM" id="MobiDB-lite"/>
    </source>
</evidence>
<dbReference type="AlphaFoldDB" id="G0W573"/>
<dbReference type="Proteomes" id="UP000000689">
    <property type="component" value="Chromosome 1"/>
</dbReference>
<dbReference type="GO" id="GO:0001003">
    <property type="term" value="F:RNA polymerase III type 2 promoter sequence-specific DNA binding"/>
    <property type="evidence" value="ECO:0007669"/>
    <property type="project" value="EnsemblFungi"/>
</dbReference>
<feature type="region of interest" description="Disordered" evidence="5">
    <location>
        <begin position="528"/>
        <end position="620"/>
    </location>
</feature>
<dbReference type="GO" id="GO:0008301">
    <property type="term" value="F:DNA binding, bending"/>
    <property type="evidence" value="ECO:0007669"/>
    <property type="project" value="EnsemblFungi"/>
</dbReference>
<evidence type="ECO:0000313" key="8">
    <source>
        <dbReference type="EMBL" id="CCD22961.1"/>
    </source>
</evidence>
<dbReference type="FunFam" id="3.30.200.160:FF:000005">
    <property type="entry name" value="TFC1-like protein"/>
    <property type="match status" value="1"/>
</dbReference>
<dbReference type="OMA" id="PWRNTYI"/>
<dbReference type="InterPro" id="IPR040454">
    <property type="entry name" value="TF_IIIC_Tfc1/Sfc1"/>
</dbReference>
<dbReference type="Pfam" id="PF17682">
    <property type="entry name" value="Tau95_N"/>
    <property type="match status" value="1"/>
</dbReference>
<dbReference type="PANTHER" id="PTHR13230">
    <property type="entry name" value="GENERAL TRANSCRIPTION FACTOR IIIC, POLYPEPTIDE 5"/>
    <property type="match status" value="1"/>
</dbReference>
<dbReference type="KEGG" id="ndi:NDAI_0A08070"/>
<evidence type="ECO:0000313" key="9">
    <source>
        <dbReference type="Proteomes" id="UP000000689"/>
    </source>
</evidence>
<feature type="compositionally biased region" description="Acidic residues" evidence="5">
    <location>
        <begin position="605"/>
        <end position="620"/>
    </location>
</feature>
<keyword evidence="3" id="KW-0804">Transcription</keyword>
<feature type="domain" description="Transcription factor IIIC subunit Tfc1/Sfc1 triple barrel" evidence="7">
    <location>
        <begin position="50"/>
        <end position="180"/>
    </location>
</feature>
<keyword evidence="2" id="KW-0238">DNA-binding</keyword>
<dbReference type="InterPro" id="IPR041499">
    <property type="entry name" value="Tfc1/Sfc1_N"/>
</dbReference>
<evidence type="ECO:0000256" key="4">
    <source>
        <dbReference type="ARBA" id="ARBA00023242"/>
    </source>
</evidence>
<dbReference type="GO" id="GO:0006384">
    <property type="term" value="P:transcription initiation at RNA polymerase III promoter"/>
    <property type="evidence" value="ECO:0007669"/>
    <property type="project" value="InterPro"/>
</dbReference>
<dbReference type="InterPro" id="IPR042536">
    <property type="entry name" value="TFIIIC_tauA_Sfc1"/>
</dbReference>
<dbReference type="GO" id="GO:0001002">
    <property type="term" value="F:RNA polymerase III type 1 promoter sequence-specific DNA binding"/>
    <property type="evidence" value="ECO:0007669"/>
    <property type="project" value="EnsemblFungi"/>
</dbReference>
<protein>
    <recommendedName>
        <fullName evidence="10">Transcription factor IIIC subunit 5 HTH domain-containing protein</fullName>
    </recommendedName>
</protein>